<dbReference type="Gene3D" id="2.60.40.1180">
    <property type="entry name" value="Golgi alpha-mannosidase II"/>
    <property type="match status" value="1"/>
</dbReference>
<keyword evidence="3" id="KW-0378">Hydrolase</keyword>
<reference evidence="3" key="1">
    <citation type="submission" date="2024-05" db="EMBL/GenBank/DDBJ databases">
        <title>Metabacillus sp. nov., isolated from the rhizosphere soil of tomato plants.</title>
        <authorList>
            <person name="Ma R."/>
        </authorList>
    </citation>
    <scope>NUCLEOTIDE SEQUENCE</scope>
    <source>
        <strain evidence="3">DBTR6</strain>
    </source>
</reference>
<dbReference type="InterPro" id="IPR013783">
    <property type="entry name" value="Ig-like_fold"/>
</dbReference>
<accession>A0ABS7UUL7</accession>
<dbReference type="Gene3D" id="2.60.40.2320">
    <property type="match status" value="1"/>
</dbReference>
<dbReference type="PANTHER" id="PTHR43002">
    <property type="entry name" value="GLYCOGEN DEBRANCHING ENZYME"/>
    <property type="match status" value="1"/>
</dbReference>
<dbReference type="InterPro" id="IPR040697">
    <property type="entry name" value="PulA_N1"/>
</dbReference>
<dbReference type="Gene3D" id="3.20.20.80">
    <property type="entry name" value="Glycosidases"/>
    <property type="match status" value="1"/>
</dbReference>
<dbReference type="InterPro" id="IPR014756">
    <property type="entry name" value="Ig_E-set"/>
</dbReference>
<dbReference type="Pfam" id="PF02922">
    <property type="entry name" value="CBM_48"/>
    <property type="match status" value="1"/>
</dbReference>
<proteinExistence type="inferred from homology"/>
<dbReference type="InterPro" id="IPR013780">
    <property type="entry name" value="Glyco_hydro_b"/>
</dbReference>
<dbReference type="CDD" id="cd11341">
    <property type="entry name" value="AmyAc_Pullulanase_LD-like"/>
    <property type="match status" value="1"/>
</dbReference>
<dbReference type="InterPro" id="IPR004193">
    <property type="entry name" value="Glyco_hydro_13_N"/>
</dbReference>
<dbReference type="NCBIfam" id="TIGR02104">
    <property type="entry name" value="pulA_typeI"/>
    <property type="match status" value="1"/>
</dbReference>
<comment type="caution">
    <text evidence="3">The sequence shown here is derived from an EMBL/GenBank/DDBJ whole genome shotgun (WGS) entry which is preliminary data.</text>
</comment>
<evidence type="ECO:0000313" key="3">
    <source>
        <dbReference type="EMBL" id="MBZ5752015.1"/>
    </source>
</evidence>
<dbReference type="InterPro" id="IPR049117">
    <property type="entry name" value="pulA_all-beta"/>
</dbReference>
<dbReference type="EC" id="3.2.1.41" evidence="3"/>
<dbReference type="RefSeq" id="WP_224140379.1">
    <property type="nucleotide sequence ID" value="NZ_JAIQUM010000044.1"/>
</dbReference>
<dbReference type="EMBL" id="JAIQUM010000044">
    <property type="protein sequence ID" value="MBZ5752015.1"/>
    <property type="molecule type" value="Genomic_DNA"/>
</dbReference>
<dbReference type="SUPFAM" id="SSF51445">
    <property type="entry name" value="(Trans)glycosidases"/>
    <property type="match status" value="1"/>
</dbReference>
<keyword evidence="3" id="KW-0326">Glycosidase</keyword>
<sequence>MLKINRRFEAFLDQIDEITILVPKELVKENKAFYLEKGNGNQPLTIKQKMNIGTHMKYVCQLKSRIQFGQTFLIVDEDGNKTDLQIGSIIRSNEFDQQFAYTGNDLGAVYCQNQTTWKVWAPTATSVKVRLYRQNKSEFSTHEMIRCDKGTWSCCLEGDFEGYYYTYLACINLVWREAVDPYAIAVSINGKFGVVVNKDKIAVPPVKLPLLENKTDAIIYEAHVRDFSIHAESGMVHKGKYNAWLEQDTKNNVGDSTGIAYLAELGVTHVELLPVNDFEEVDEHNPFTSYNWGYNPLHFFAPEGSYSLDPTDPYKRIIELKSLVQSLHHQSLRVIIDVVFNHVYTIKNSSFEKLLPGYYFRHDANGIASNGTGVGNDLASERFMVRKFIIDCASYWMNEFDIDGFRFDLMGILDVETLKELQSKIYSIKPDAILLGEGWDLNTPLPIEKKAIIPNAGKLPTISFFNDHFRDGIKGSTFSLHDCGFISANMEKYEQMKELISGSPNLFSEPHQSINYVESHDNHTMWDRLVSFSPNEIDEKRKARHRLATSIVILSQGVPFIHAGQEFYRTKNGVENSYNAPDEINWIDWSLRSIHKDNVKYVQGLIQLRKLHGAFRLPSAELIKKHLSFNTEHPQLLTYQLQNVEPFGPWESIYVVHHNHFDRSFILSLPEGEWKLVVDPENILLDQPKGINNKVKIGNLGTYVFCKN</sequence>
<name>A0ABS7UUL7_9BACI</name>
<organism evidence="3 4">
    <name type="scientific">Metabacillus rhizolycopersici</name>
    <dbReference type="NCBI Taxonomy" id="2875709"/>
    <lineage>
        <taxon>Bacteria</taxon>
        <taxon>Bacillati</taxon>
        <taxon>Bacillota</taxon>
        <taxon>Bacilli</taxon>
        <taxon>Bacillales</taxon>
        <taxon>Bacillaceae</taxon>
        <taxon>Metabacillus</taxon>
    </lineage>
</organism>
<dbReference type="InterPro" id="IPR011840">
    <property type="entry name" value="PulA_typeI"/>
</dbReference>
<comment type="similarity">
    <text evidence="1">Belongs to the glycosyl hydrolase 13 family.</text>
</comment>
<dbReference type="Pfam" id="PF00128">
    <property type="entry name" value="Alpha-amylase"/>
    <property type="match status" value="1"/>
</dbReference>
<evidence type="ECO:0000256" key="1">
    <source>
        <dbReference type="ARBA" id="ARBA00008061"/>
    </source>
</evidence>
<keyword evidence="4" id="KW-1185">Reference proteome</keyword>
<feature type="domain" description="Glycosyl hydrolase family 13 catalytic" evidence="2">
    <location>
        <begin position="221"/>
        <end position="609"/>
    </location>
</feature>
<protein>
    <submittedName>
        <fullName evidence="3">Type I pullulanase</fullName>
        <ecNumber evidence="3">3.2.1.41</ecNumber>
    </submittedName>
</protein>
<dbReference type="InterPro" id="IPR017853">
    <property type="entry name" value="GH"/>
</dbReference>
<dbReference type="CDD" id="cd02860">
    <property type="entry name" value="E_set_Pullulanase"/>
    <property type="match status" value="1"/>
</dbReference>
<dbReference type="SUPFAM" id="SSF81296">
    <property type="entry name" value="E set domains"/>
    <property type="match status" value="1"/>
</dbReference>
<dbReference type="Pfam" id="PF21653">
    <property type="entry name" value="pulA_all-beta"/>
    <property type="match status" value="1"/>
</dbReference>
<dbReference type="InterPro" id="IPR006047">
    <property type="entry name" value="GH13_cat_dom"/>
</dbReference>
<dbReference type="Pfam" id="PF17999">
    <property type="entry name" value="PulA_N1"/>
    <property type="match status" value="1"/>
</dbReference>
<dbReference type="GO" id="GO:0051060">
    <property type="term" value="F:pullulanase activity"/>
    <property type="evidence" value="ECO:0007669"/>
    <property type="project" value="UniProtKB-EC"/>
</dbReference>
<gene>
    <name evidence="3" type="primary">pulA</name>
    <name evidence="3" type="ORF">K9V48_17600</name>
</gene>
<dbReference type="Proteomes" id="UP001165287">
    <property type="component" value="Unassembled WGS sequence"/>
</dbReference>
<dbReference type="Gene3D" id="2.60.40.10">
    <property type="entry name" value="Immunoglobulins"/>
    <property type="match status" value="1"/>
</dbReference>
<evidence type="ECO:0000259" key="2">
    <source>
        <dbReference type="SMART" id="SM00642"/>
    </source>
</evidence>
<evidence type="ECO:0000313" key="4">
    <source>
        <dbReference type="Proteomes" id="UP001165287"/>
    </source>
</evidence>
<dbReference type="SMART" id="SM00642">
    <property type="entry name" value="Aamy"/>
    <property type="match status" value="1"/>
</dbReference>